<evidence type="ECO:0000313" key="2">
    <source>
        <dbReference type="EMBL" id="QWG25208.1"/>
    </source>
</evidence>
<protein>
    <submittedName>
        <fullName evidence="2">Uncharacterized protein</fullName>
    </submittedName>
</protein>
<sequence length="159" mass="17544">MTSRRPFRRPTLLAAALAGIVALSASPARADRCEDIANQLKSQIDGLKIGITAARIVYLSHPHARELSLGCRGANYSNELYAKADSRKPKPEFYELVARAGAIVFTIPKPDVLTGATRCIKRMGLLRGDTVKMRFRRLNMECTRTKTEASIAITRGKDE</sequence>
<feature type="chain" id="PRO_5037179717" evidence="1">
    <location>
        <begin position="31"/>
        <end position="159"/>
    </location>
</feature>
<accession>A0A975P188</accession>
<proteinExistence type="predicted"/>
<gene>
    <name evidence="2" type="ORF">KMZ93_10175</name>
</gene>
<evidence type="ECO:0000256" key="1">
    <source>
        <dbReference type="SAM" id="SignalP"/>
    </source>
</evidence>
<feature type="signal peptide" evidence="1">
    <location>
        <begin position="1"/>
        <end position="30"/>
    </location>
</feature>
<dbReference type="RefSeq" id="WP_215605946.1">
    <property type="nucleotide sequence ID" value="NZ_CP076136.1"/>
</dbReference>
<evidence type="ECO:0000313" key="3">
    <source>
        <dbReference type="Proteomes" id="UP000676951"/>
    </source>
</evidence>
<name>A0A975P188_9BRAD</name>
<dbReference type="Proteomes" id="UP000676951">
    <property type="component" value="Chromosome"/>
</dbReference>
<dbReference type="EMBL" id="CP076136">
    <property type="protein sequence ID" value="QWG25208.1"/>
    <property type="molecule type" value="Genomic_DNA"/>
</dbReference>
<dbReference type="InterPro" id="IPR006311">
    <property type="entry name" value="TAT_signal"/>
</dbReference>
<organism evidence="2 3">
    <name type="scientific">Bradyrhizobium sediminis</name>
    <dbReference type="NCBI Taxonomy" id="2840469"/>
    <lineage>
        <taxon>Bacteria</taxon>
        <taxon>Pseudomonadati</taxon>
        <taxon>Pseudomonadota</taxon>
        <taxon>Alphaproteobacteria</taxon>
        <taxon>Hyphomicrobiales</taxon>
        <taxon>Nitrobacteraceae</taxon>
        <taxon>Bradyrhizobium</taxon>
    </lineage>
</organism>
<dbReference type="PROSITE" id="PS51318">
    <property type="entry name" value="TAT"/>
    <property type="match status" value="1"/>
</dbReference>
<keyword evidence="3" id="KW-1185">Reference proteome</keyword>
<keyword evidence="1" id="KW-0732">Signal</keyword>
<reference evidence="2 3" key="1">
    <citation type="submission" date="2021-06" db="EMBL/GenBank/DDBJ databases">
        <title>Bradyrhizobium sp. S2-11-4 Genome sequencing.</title>
        <authorList>
            <person name="Jin L."/>
        </authorList>
    </citation>
    <scope>NUCLEOTIDE SEQUENCE [LARGE SCALE GENOMIC DNA]</scope>
    <source>
        <strain evidence="2 3">S2-11-4</strain>
    </source>
</reference>
<dbReference type="AlphaFoldDB" id="A0A975P188"/>